<keyword evidence="2" id="KW-1185">Reference proteome</keyword>
<dbReference type="RefSeq" id="WP_123324801.1">
    <property type="nucleotide sequence ID" value="NZ_JBHRSX010000022.1"/>
</dbReference>
<name>A0ABV7K4R9_9ALTE</name>
<evidence type="ECO:0000313" key="1">
    <source>
        <dbReference type="EMBL" id="MFC3202467.1"/>
    </source>
</evidence>
<sequence length="229" mass="26293">MSTKEWVSEPADGVGTYQDCIYDWDNYEVNPNPAVIQLTHSADTTITQKFINDKLASQFTMEVTIPAKTFDKIAIEWCRKRSLNTNKYKLEELLSKYKFPQSHRADESTEVLEDALSGSEFTQTIKEQSEQPEIEANLEIDNIFNILTTDPLEAEYMQESSNKLLQLRDEGRNLSRKYPILSKIGSEEEHAKALRTMEILLNDYDSNLLLIDALSCSIARYEAHNDVLK</sequence>
<accession>A0ABV7K4R9</accession>
<proteinExistence type="predicted"/>
<dbReference type="Proteomes" id="UP001595477">
    <property type="component" value="Unassembled WGS sequence"/>
</dbReference>
<dbReference type="EMBL" id="JBHRSX010000022">
    <property type="protein sequence ID" value="MFC3202467.1"/>
    <property type="molecule type" value="Genomic_DNA"/>
</dbReference>
<protein>
    <submittedName>
        <fullName evidence="1">Uncharacterized protein</fullName>
    </submittedName>
</protein>
<reference evidence="2" key="1">
    <citation type="journal article" date="2019" name="Int. J. Syst. Evol. Microbiol.">
        <title>The Global Catalogue of Microorganisms (GCM) 10K type strain sequencing project: providing services to taxonomists for standard genome sequencing and annotation.</title>
        <authorList>
            <consortium name="The Broad Institute Genomics Platform"/>
            <consortium name="The Broad Institute Genome Sequencing Center for Infectious Disease"/>
            <person name="Wu L."/>
            <person name="Ma J."/>
        </authorList>
    </citation>
    <scope>NUCLEOTIDE SEQUENCE [LARGE SCALE GENOMIC DNA]</scope>
    <source>
        <strain evidence="2">KCTC 52449</strain>
    </source>
</reference>
<gene>
    <name evidence="1" type="ORF">ACFOEW_11635</name>
</gene>
<organism evidence="1 2">
    <name type="scientific">Alteromonas oceani</name>
    <dbReference type="NCBI Taxonomy" id="2071609"/>
    <lineage>
        <taxon>Bacteria</taxon>
        <taxon>Pseudomonadati</taxon>
        <taxon>Pseudomonadota</taxon>
        <taxon>Gammaproteobacteria</taxon>
        <taxon>Alteromonadales</taxon>
        <taxon>Alteromonadaceae</taxon>
        <taxon>Alteromonas/Salinimonas group</taxon>
        <taxon>Alteromonas</taxon>
    </lineage>
</organism>
<comment type="caution">
    <text evidence="1">The sequence shown here is derived from an EMBL/GenBank/DDBJ whole genome shotgun (WGS) entry which is preliminary data.</text>
</comment>
<evidence type="ECO:0000313" key="2">
    <source>
        <dbReference type="Proteomes" id="UP001595477"/>
    </source>
</evidence>